<proteinExistence type="predicted"/>
<gene>
    <name evidence="2" type="ORF">ACFSJG_25705</name>
</gene>
<evidence type="ECO:0000313" key="2">
    <source>
        <dbReference type="EMBL" id="MFD1815625.1"/>
    </source>
</evidence>
<evidence type="ECO:0000256" key="1">
    <source>
        <dbReference type="SAM" id="Phobius"/>
    </source>
</evidence>
<sequence length="42" mass="4030">MLGLVIGLAGTAVGVGIGLLGAGVGVLLSDAGSKHHVRPLRP</sequence>
<accession>A0ABW4PE09</accession>
<feature type="transmembrane region" description="Helical" evidence="1">
    <location>
        <begin position="6"/>
        <end position="28"/>
    </location>
</feature>
<dbReference type="RefSeq" id="WP_378488085.1">
    <property type="nucleotide sequence ID" value="NZ_JBHUFB010000022.1"/>
</dbReference>
<evidence type="ECO:0000313" key="3">
    <source>
        <dbReference type="Proteomes" id="UP001597286"/>
    </source>
</evidence>
<reference evidence="3" key="1">
    <citation type="journal article" date="2019" name="Int. J. Syst. Evol. Microbiol.">
        <title>The Global Catalogue of Microorganisms (GCM) 10K type strain sequencing project: providing services to taxonomists for standard genome sequencing and annotation.</title>
        <authorList>
            <consortium name="The Broad Institute Genomics Platform"/>
            <consortium name="The Broad Institute Genome Sequencing Center for Infectious Disease"/>
            <person name="Wu L."/>
            <person name="Ma J."/>
        </authorList>
    </citation>
    <scope>NUCLEOTIDE SEQUENCE [LARGE SCALE GENOMIC DNA]</scope>
    <source>
        <strain evidence="3">DT72</strain>
    </source>
</reference>
<dbReference type="EMBL" id="JBHUFB010000022">
    <property type="protein sequence ID" value="MFD1815625.1"/>
    <property type="molecule type" value="Genomic_DNA"/>
</dbReference>
<protein>
    <submittedName>
        <fullName evidence="2">Uncharacterized protein</fullName>
    </submittedName>
</protein>
<name>A0ABW4PE09_9NOCA</name>
<keyword evidence="1" id="KW-0812">Transmembrane</keyword>
<keyword evidence="1" id="KW-1133">Transmembrane helix</keyword>
<comment type="caution">
    <text evidence="2">The sequence shown here is derived from an EMBL/GenBank/DDBJ whole genome shotgun (WGS) entry which is preliminary data.</text>
</comment>
<dbReference type="Proteomes" id="UP001597286">
    <property type="component" value="Unassembled WGS sequence"/>
</dbReference>
<keyword evidence="3" id="KW-1185">Reference proteome</keyword>
<keyword evidence="1" id="KW-0472">Membrane</keyword>
<organism evidence="2 3">
    <name type="scientific">Rhodococcus gannanensis</name>
    <dbReference type="NCBI Taxonomy" id="1960308"/>
    <lineage>
        <taxon>Bacteria</taxon>
        <taxon>Bacillati</taxon>
        <taxon>Actinomycetota</taxon>
        <taxon>Actinomycetes</taxon>
        <taxon>Mycobacteriales</taxon>
        <taxon>Nocardiaceae</taxon>
        <taxon>Rhodococcus</taxon>
    </lineage>
</organism>